<dbReference type="Proteomes" id="UP000323865">
    <property type="component" value="Chromosome"/>
</dbReference>
<organism evidence="2 3">
    <name type="scientific">Dermabacter vaginalis</name>
    <dbReference type="NCBI Taxonomy" id="1630135"/>
    <lineage>
        <taxon>Bacteria</taxon>
        <taxon>Bacillati</taxon>
        <taxon>Actinomycetota</taxon>
        <taxon>Actinomycetes</taxon>
        <taxon>Micrococcales</taxon>
        <taxon>Dermabacteraceae</taxon>
        <taxon>Dermabacter</taxon>
    </lineage>
</organism>
<accession>A0ABX6A356</accession>
<dbReference type="EMBL" id="CP044108">
    <property type="protein sequence ID" value="QEU11612.1"/>
    <property type="molecule type" value="Genomic_DNA"/>
</dbReference>
<evidence type="ECO:0000313" key="2">
    <source>
        <dbReference type="EMBL" id="QEU11612.1"/>
    </source>
</evidence>
<feature type="domain" description="YqaJ viral recombinase" evidence="1">
    <location>
        <begin position="17"/>
        <end position="152"/>
    </location>
</feature>
<dbReference type="InterPro" id="IPR011335">
    <property type="entry name" value="Restrct_endonuc-II-like"/>
</dbReference>
<dbReference type="InterPro" id="IPR019080">
    <property type="entry name" value="YqaJ_viral_recombinase"/>
</dbReference>
<dbReference type="InterPro" id="IPR011604">
    <property type="entry name" value="PDDEXK-like_dom_sf"/>
</dbReference>
<keyword evidence="3" id="KW-1185">Reference proteome</keyword>
<dbReference type="Gene3D" id="3.90.320.10">
    <property type="match status" value="1"/>
</dbReference>
<dbReference type="Pfam" id="PF09588">
    <property type="entry name" value="YqaJ"/>
    <property type="match status" value="1"/>
</dbReference>
<sequence>MTTAKLILPANADGTDEWKQQRTKGLGGTDMANLHLGHKSVADVVRDKLGLSKPEKFDQHTLDMFAHGHAMEPTLRKAAAERFDVKVRNTGTWARKDRPEFLANPDALIGSDGLLEIKTTGGYAHAAADWKAGRVPDRAWVQAHWYAVVTGRTRLFFIAEVDRAVIHLGPYDADETLMADLERLAGTVWEHVAAGSVPEKEERQAAPVAYVPPADGTDLVIEPWDDTTAAIEKLRVTKAEFKRLRDEQKALEAQIKDRMGDATTLRDIDGNALVTWKVKATKRLDEKALAAAGVNVAEFKKETFSRVFLVKEIAA</sequence>
<protein>
    <submittedName>
        <fullName evidence="2">YqaJ viral recombinase family protein</fullName>
    </submittedName>
</protein>
<proteinExistence type="predicted"/>
<name>A0ABX6A356_9MICO</name>
<dbReference type="SUPFAM" id="SSF52980">
    <property type="entry name" value="Restriction endonuclease-like"/>
    <property type="match status" value="1"/>
</dbReference>
<evidence type="ECO:0000259" key="1">
    <source>
        <dbReference type="Pfam" id="PF09588"/>
    </source>
</evidence>
<evidence type="ECO:0000313" key="3">
    <source>
        <dbReference type="Proteomes" id="UP000323865"/>
    </source>
</evidence>
<reference evidence="2 3" key="1">
    <citation type="submission" date="2019-09" db="EMBL/GenBank/DDBJ databases">
        <title>FDA dAtabase for Regulatory Grade micrObial Sequences (FDA-ARGOS): Supporting development and validation of Infectious Disease Dx tests.</title>
        <authorList>
            <person name="Sciortino C."/>
            <person name="Tallon L."/>
            <person name="Sadzewicz L."/>
            <person name="Vavikolanu K."/>
            <person name="Mehta A."/>
            <person name="Aluvathingal J."/>
            <person name="Nadendla S."/>
            <person name="Nandy P."/>
            <person name="Geyer C."/>
            <person name="Yan Y."/>
            <person name="Sichtig H."/>
        </authorList>
    </citation>
    <scope>NUCLEOTIDE SEQUENCE [LARGE SCALE GENOMIC DNA]</scope>
    <source>
        <strain evidence="2 3">FDAARGOS_640</strain>
    </source>
</reference>
<gene>
    <name evidence="2" type="ORF">FOB48_04440</name>
</gene>
<dbReference type="RefSeq" id="WP_150332999.1">
    <property type="nucleotide sequence ID" value="NZ_CP044108.1"/>
</dbReference>